<dbReference type="RefSeq" id="XP_013754946.1">
    <property type="nucleotide sequence ID" value="XM_013899492.1"/>
</dbReference>
<proteinExistence type="predicted"/>
<feature type="transmembrane region" description="Helical" evidence="2">
    <location>
        <begin position="270"/>
        <end position="298"/>
    </location>
</feature>
<keyword evidence="2" id="KW-0812">Transmembrane</keyword>
<protein>
    <recommendedName>
        <fullName evidence="6">EF-hand domain-containing protein</fullName>
    </recommendedName>
</protein>
<feature type="signal peptide" evidence="3">
    <location>
        <begin position="1"/>
        <end position="22"/>
    </location>
</feature>
<evidence type="ECO:0000256" key="2">
    <source>
        <dbReference type="SAM" id="Phobius"/>
    </source>
</evidence>
<evidence type="ECO:0000313" key="5">
    <source>
        <dbReference type="Proteomes" id="UP000054408"/>
    </source>
</evidence>
<dbReference type="AlphaFoldDB" id="A0A0L0DKK5"/>
<keyword evidence="3" id="KW-0732">Signal</keyword>
<dbReference type="InterPro" id="IPR018247">
    <property type="entry name" value="EF_Hand_1_Ca_BS"/>
</dbReference>
<name>A0A0L0DKK5_THETB</name>
<evidence type="ECO:0008006" key="6">
    <source>
        <dbReference type="Google" id="ProtNLM"/>
    </source>
</evidence>
<keyword evidence="5" id="KW-1185">Reference proteome</keyword>
<dbReference type="GeneID" id="25567554"/>
<dbReference type="EMBL" id="GL349476">
    <property type="protein sequence ID" value="KNC52842.1"/>
    <property type="molecule type" value="Genomic_DNA"/>
</dbReference>
<feature type="chain" id="PRO_5005537241" description="EF-hand domain-containing protein" evidence="3">
    <location>
        <begin position="23"/>
        <end position="383"/>
    </location>
</feature>
<keyword evidence="2" id="KW-1133">Transmembrane helix</keyword>
<accession>A0A0L0DKK5</accession>
<reference evidence="4 5" key="1">
    <citation type="submission" date="2010-05" db="EMBL/GenBank/DDBJ databases">
        <title>The Genome Sequence of Thecamonas trahens ATCC 50062.</title>
        <authorList>
            <consortium name="The Broad Institute Genome Sequencing Platform"/>
            <person name="Russ C."/>
            <person name="Cuomo C."/>
            <person name="Shea T."/>
            <person name="Young S.K."/>
            <person name="Zeng Q."/>
            <person name="Koehrsen M."/>
            <person name="Haas B."/>
            <person name="Borodovsky M."/>
            <person name="Guigo R."/>
            <person name="Alvarado L."/>
            <person name="Berlin A."/>
            <person name="Bochicchio J."/>
            <person name="Borenstein D."/>
            <person name="Chapman S."/>
            <person name="Chen Z."/>
            <person name="Freedman E."/>
            <person name="Gellesch M."/>
            <person name="Goldberg J."/>
            <person name="Griggs A."/>
            <person name="Gujja S."/>
            <person name="Heilman E."/>
            <person name="Heiman D."/>
            <person name="Hepburn T."/>
            <person name="Howarth C."/>
            <person name="Jen D."/>
            <person name="Larson L."/>
            <person name="Mehta T."/>
            <person name="Park D."/>
            <person name="Pearson M."/>
            <person name="Roberts A."/>
            <person name="Saif S."/>
            <person name="Shenoy N."/>
            <person name="Sisk P."/>
            <person name="Stolte C."/>
            <person name="Sykes S."/>
            <person name="Thomson T."/>
            <person name="Walk T."/>
            <person name="White J."/>
            <person name="Yandava C."/>
            <person name="Burger G."/>
            <person name="Gray M.W."/>
            <person name="Holland P.W.H."/>
            <person name="King N."/>
            <person name="Lang F.B.F."/>
            <person name="Roger A.J."/>
            <person name="Ruiz-Trillo I."/>
            <person name="Lander E."/>
            <person name="Nusbaum C."/>
        </authorList>
    </citation>
    <scope>NUCLEOTIDE SEQUENCE [LARGE SCALE GENOMIC DNA]</scope>
    <source>
        <strain evidence="4 5">ATCC 50062</strain>
    </source>
</reference>
<organism evidence="4 5">
    <name type="scientific">Thecamonas trahens ATCC 50062</name>
    <dbReference type="NCBI Taxonomy" id="461836"/>
    <lineage>
        <taxon>Eukaryota</taxon>
        <taxon>Apusozoa</taxon>
        <taxon>Apusomonadida</taxon>
        <taxon>Apusomonadidae</taxon>
        <taxon>Thecamonas</taxon>
    </lineage>
</organism>
<keyword evidence="2" id="KW-0472">Membrane</keyword>
<feature type="compositionally biased region" description="Low complexity" evidence="1">
    <location>
        <begin position="370"/>
        <end position="383"/>
    </location>
</feature>
<evidence type="ECO:0000256" key="3">
    <source>
        <dbReference type="SAM" id="SignalP"/>
    </source>
</evidence>
<sequence>MVSVSALTAALVLAVVVAQAHGQCPSNTTASNVAGKSVTNLCMQSFTDANIVIDSTLSTTVSGKLVVAATTTLDVRTVLNLDDLEVRGALTVKDGTVSTSDLDLTVGSILTFRVGDSVPAITIRSSGNVTAAGSLVVAIPAAYTFDVGTRVVLFSGFSAFNGQFTTITLQDEAATARDSSSCASFTAADVDGSGAIDEAEFAAWSSSLAARRCMGTASGSATRGTTRRLLGGSARRATLDCTTTAGECAIVGVAAAASGCPACPKCTDNAGLAAGATVGVFIGVVIVVIVALLLLACLKRRRRRRAARLAAEDAAAAVRARQEAEAAAKREAKASKSKTFEQIAHQNVEGVVPGAKAPVLVEDSDKESNSRGSSSDYSYSYSS</sequence>
<feature type="region of interest" description="Disordered" evidence="1">
    <location>
        <begin position="359"/>
        <end position="383"/>
    </location>
</feature>
<evidence type="ECO:0000256" key="1">
    <source>
        <dbReference type="SAM" id="MobiDB-lite"/>
    </source>
</evidence>
<gene>
    <name evidence="4" type="ORF">AMSG_08987</name>
</gene>
<dbReference type="Proteomes" id="UP000054408">
    <property type="component" value="Unassembled WGS sequence"/>
</dbReference>
<dbReference type="PROSITE" id="PS00018">
    <property type="entry name" value="EF_HAND_1"/>
    <property type="match status" value="1"/>
</dbReference>
<evidence type="ECO:0000313" key="4">
    <source>
        <dbReference type="EMBL" id="KNC52842.1"/>
    </source>
</evidence>